<name>A0A0K1PY79_9BACT</name>
<proteinExistence type="predicted"/>
<dbReference type="EMBL" id="CP012333">
    <property type="protein sequence ID" value="AKU98485.1"/>
    <property type="molecule type" value="Genomic_DNA"/>
</dbReference>
<evidence type="ECO:0000313" key="2">
    <source>
        <dbReference type="EMBL" id="AKU98485.1"/>
    </source>
</evidence>
<dbReference type="Proteomes" id="UP000064967">
    <property type="component" value="Chromosome"/>
</dbReference>
<evidence type="ECO:0000256" key="1">
    <source>
        <dbReference type="SAM" id="SignalP"/>
    </source>
</evidence>
<protein>
    <recommendedName>
        <fullName evidence="4">Lipoprotein</fullName>
    </recommendedName>
</protein>
<evidence type="ECO:0008006" key="4">
    <source>
        <dbReference type="Google" id="ProtNLM"/>
    </source>
</evidence>
<keyword evidence="1" id="KW-0732">Signal</keyword>
<sequence length="199" mass="20896">MRPLFFCLFSALATLPTVAVAVAAASLGGCSRAGAGVVAPVELAIGPVDAGAENADTGAAQKPEKKKTCTAQLMAGEIDTGPGCVLDERISHGPGKLMYPCEGDGAAQASFDDQVYDGKVVGNVLTLRLTTELDWEDGCRWQSEHMLGGRLIRGEAVEDDPVEPLQWRYEDRAISGRNCSGACLAQAEIEVVRNVGSDD</sequence>
<organism evidence="2 3">
    <name type="scientific">Labilithrix luteola</name>
    <dbReference type="NCBI Taxonomy" id="1391654"/>
    <lineage>
        <taxon>Bacteria</taxon>
        <taxon>Pseudomonadati</taxon>
        <taxon>Myxococcota</taxon>
        <taxon>Polyangia</taxon>
        <taxon>Polyangiales</taxon>
        <taxon>Labilitrichaceae</taxon>
        <taxon>Labilithrix</taxon>
    </lineage>
</organism>
<gene>
    <name evidence="2" type="ORF">AKJ09_05149</name>
</gene>
<dbReference type="RefSeq" id="WP_169927790.1">
    <property type="nucleotide sequence ID" value="NZ_CP012333.1"/>
</dbReference>
<dbReference type="PROSITE" id="PS51257">
    <property type="entry name" value="PROKAR_LIPOPROTEIN"/>
    <property type="match status" value="1"/>
</dbReference>
<feature type="signal peptide" evidence="1">
    <location>
        <begin position="1"/>
        <end position="19"/>
    </location>
</feature>
<dbReference type="AlphaFoldDB" id="A0A0K1PY79"/>
<dbReference type="KEGG" id="llu:AKJ09_05149"/>
<feature type="chain" id="PRO_5005466474" description="Lipoprotein" evidence="1">
    <location>
        <begin position="20"/>
        <end position="199"/>
    </location>
</feature>
<accession>A0A0K1PY79</accession>
<evidence type="ECO:0000313" key="3">
    <source>
        <dbReference type="Proteomes" id="UP000064967"/>
    </source>
</evidence>
<reference evidence="2 3" key="1">
    <citation type="submission" date="2015-08" db="EMBL/GenBank/DDBJ databases">
        <authorList>
            <person name="Babu N.S."/>
            <person name="Beckwith C.J."/>
            <person name="Beseler K.G."/>
            <person name="Brison A."/>
            <person name="Carone J.V."/>
            <person name="Caskin T.P."/>
            <person name="Diamond M."/>
            <person name="Durham M.E."/>
            <person name="Foxe J.M."/>
            <person name="Go M."/>
            <person name="Henderson B.A."/>
            <person name="Jones I.B."/>
            <person name="McGettigan J.A."/>
            <person name="Micheletti S.J."/>
            <person name="Nasrallah M.E."/>
            <person name="Ortiz D."/>
            <person name="Piller C.R."/>
            <person name="Privatt S.R."/>
            <person name="Schneider S.L."/>
            <person name="Sharp S."/>
            <person name="Smith T.C."/>
            <person name="Stanton J.D."/>
            <person name="Ullery H.E."/>
            <person name="Wilson R.J."/>
            <person name="Serrano M.G."/>
            <person name="Buck G."/>
            <person name="Lee V."/>
            <person name="Wang Y."/>
            <person name="Carvalho R."/>
            <person name="Voegtly L."/>
            <person name="Shi R."/>
            <person name="Duckworth R."/>
            <person name="Johnson A."/>
            <person name="Loviza R."/>
            <person name="Walstead R."/>
            <person name="Shah Z."/>
            <person name="Kiflezghi M."/>
            <person name="Wade K."/>
            <person name="Ball S.L."/>
            <person name="Bradley K.W."/>
            <person name="Asai D.J."/>
            <person name="Bowman C.A."/>
            <person name="Russell D.A."/>
            <person name="Pope W.H."/>
            <person name="Jacobs-Sera D."/>
            <person name="Hendrix R.W."/>
            <person name="Hatfull G.F."/>
        </authorList>
    </citation>
    <scope>NUCLEOTIDE SEQUENCE [LARGE SCALE GENOMIC DNA]</scope>
    <source>
        <strain evidence="2 3">DSM 27648</strain>
    </source>
</reference>
<keyword evidence="3" id="KW-1185">Reference proteome</keyword>